<proteinExistence type="predicted"/>
<feature type="transmembrane region" description="Helical" evidence="1">
    <location>
        <begin position="416"/>
        <end position="434"/>
    </location>
</feature>
<feature type="transmembrane region" description="Helical" evidence="1">
    <location>
        <begin position="161"/>
        <end position="183"/>
    </location>
</feature>
<evidence type="ECO:0000313" key="3">
    <source>
        <dbReference type="Proteomes" id="UP000002875"/>
    </source>
</evidence>
<keyword evidence="1" id="KW-1133">Transmembrane helix</keyword>
<feature type="transmembrane region" description="Helical" evidence="1">
    <location>
        <begin position="234"/>
        <end position="257"/>
    </location>
</feature>
<evidence type="ECO:0008006" key="4">
    <source>
        <dbReference type="Google" id="ProtNLM"/>
    </source>
</evidence>
<feature type="transmembrane region" description="Helical" evidence="1">
    <location>
        <begin position="360"/>
        <end position="378"/>
    </location>
</feature>
<feature type="transmembrane region" description="Helical" evidence="1">
    <location>
        <begin position="12"/>
        <end position="30"/>
    </location>
</feature>
<dbReference type="Proteomes" id="UP000002875">
    <property type="component" value="Chromosome"/>
</dbReference>
<keyword evidence="3" id="KW-1185">Reference proteome</keyword>
<sequence length="446" mass="51702">MKYPIHLRDSLLKIGLITLFSCLLINLGYFTQRQSFGQLIGLYTGLFVLYYCLIYTFKNARETIITGIFFRILLLFAIPALSDDFYRFVWDGRLLSHGLNPYTTLPAEFVQSIDFKPIIGDKSIFDKLNSPNYYTVYPPLNQFIFGISAWLSPNNLWLNVIFLRVFILSAEVGILLIIAKLSAKKIKLSSNPKVIALYAFNPLIIIELCGNLHFEGVVMFFVVWAFYVGIKERFQLIISAFLFACAVCVKLLPLIFIPLIIKKIGFKKGIWYGALVATFCGLFFLPFLDKALIEKLFSSVNLYFQKFEFNASIYYLLREVGYWIWGYNIIGFLGKTLAFITFSSIILISWKVKDIHQAALFILTLYFAMATTIHPWYATNLLVIAIFTNFRYPILWSYTVFFSYAAYQTDLYQENLYLVILEYVLVLGMMIYELKQVRNLFHDKSS</sequence>
<feature type="transmembrane region" description="Helical" evidence="1">
    <location>
        <begin position="64"/>
        <end position="82"/>
    </location>
</feature>
<evidence type="ECO:0000313" key="2">
    <source>
        <dbReference type="EMBL" id="AFK02817.1"/>
    </source>
</evidence>
<dbReference type="EMBL" id="CP002961">
    <property type="protein sequence ID" value="AFK02817.1"/>
    <property type="molecule type" value="Genomic_DNA"/>
</dbReference>
<protein>
    <recommendedName>
        <fullName evidence="4">DUF2029 domain-containing protein</fullName>
    </recommendedName>
</protein>
<accession>A0ABM5N041</accession>
<feature type="transmembrane region" description="Helical" evidence="1">
    <location>
        <begin position="324"/>
        <end position="348"/>
    </location>
</feature>
<dbReference type="RefSeq" id="WP_015028517.1">
    <property type="nucleotide sequence ID" value="NC_018748.1"/>
</dbReference>
<organism evidence="2 3">
    <name type="scientific">Emticicia oligotrophica (strain DSM 17448 / CIP 109782 / MTCC 6937 / GPTSA100-15)</name>
    <dbReference type="NCBI Taxonomy" id="929562"/>
    <lineage>
        <taxon>Bacteria</taxon>
        <taxon>Pseudomonadati</taxon>
        <taxon>Bacteroidota</taxon>
        <taxon>Cytophagia</taxon>
        <taxon>Cytophagales</taxon>
        <taxon>Leadbetterellaceae</taxon>
        <taxon>Emticicia</taxon>
    </lineage>
</organism>
<name>A0ABM5N041_EMTOG</name>
<evidence type="ECO:0000256" key="1">
    <source>
        <dbReference type="SAM" id="Phobius"/>
    </source>
</evidence>
<keyword evidence="1" id="KW-0472">Membrane</keyword>
<feature type="transmembrane region" description="Helical" evidence="1">
    <location>
        <begin position="195"/>
        <end position="228"/>
    </location>
</feature>
<feature type="transmembrane region" description="Helical" evidence="1">
    <location>
        <begin position="269"/>
        <end position="288"/>
    </location>
</feature>
<keyword evidence="1" id="KW-0812">Transmembrane</keyword>
<feature type="transmembrane region" description="Helical" evidence="1">
    <location>
        <begin position="390"/>
        <end position="407"/>
    </location>
</feature>
<feature type="transmembrane region" description="Helical" evidence="1">
    <location>
        <begin position="36"/>
        <end position="57"/>
    </location>
</feature>
<reference evidence="2 3" key="1">
    <citation type="submission" date="2011-07" db="EMBL/GenBank/DDBJ databases">
        <title>The complete genome of chromosome of Emticicia oligotrophica DSM 17448.</title>
        <authorList>
            <consortium name="US DOE Joint Genome Institute (JGI-PGF)"/>
            <person name="Lucas S."/>
            <person name="Han J."/>
            <person name="Lapidus A."/>
            <person name="Bruce D."/>
            <person name="Goodwin L."/>
            <person name="Pitluck S."/>
            <person name="Peters L."/>
            <person name="Kyrpides N."/>
            <person name="Mavromatis K."/>
            <person name="Ivanova N."/>
            <person name="Ovchinnikova G."/>
            <person name="Teshima H."/>
            <person name="Detter J.C."/>
            <person name="Tapia R."/>
            <person name="Han C."/>
            <person name="Land M."/>
            <person name="Hauser L."/>
            <person name="Markowitz V."/>
            <person name="Cheng J.-F."/>
            <person name="Hugenholtz P."/>
            <person name="Woyke T."/>
            <person name="Wu D."/>
            <person name="Tindall B."/>
            <person name="Pomrenke H."/>
            <person name="Brambilla E."/>
            <person name="Klenk H.-P."/>
            <person name="Eisen J.A."/>
        </authorList>
    </citation>
    <scope>NUCLEOTIDE SEQUENCE [LARGE SCALE GENOMIC DNA]</scope>
    <source>
        <strain evidence="2 3">DSM 17448</strain>
    </source>
</reference>
<dbReference type="Pfam" id="PF26314">
    <property type="entry name" value="MptA_B_family"/>
    <property type="match status" value="1"/>
</dbReference>
<gene>
    <name evidence="2" type="ordered locus">Emtol_1672</name>
</gene>